<dbReference type="HOGENOM" id="CLU_093674_4_1_5"/>
<gene>
    <name evidence="2" type="ordered locus">Astex_3227</name>
</gene>
<dbReference type="Pfam" id="PF05656">
    <property type="entry name" value="DUF805"/>
    <property type="match status" value="1"/>
</dbReference>
<dbReference type="EMBL" id="CP002396">
    <property type="protein sequence ID" value="ADU14862.1"/>
    <property type="molecule type" value="Genomic_DNA"/>
</dbReference>
<keyword evidence="1" id="KW-0472">Membrane</keyword>
<organism evidence="2 3">
    <name type="scientific">Asticcacaulis excentricus (strain ATCC 15261 / DSM 4724 / KCTC 12464 / NCIMB 9791 / VKM B-1370 / CB 48)</name>
    <dbReference type="NCBI Taxonomy" id="573065"/>
    <lineage>
        <taxon>Bacteria</taxon>
        <taxon>Pseudomonadati</taxon>
        <taxon>Pseudomonadota</taxon>
        <taxon>Alphaproteobacteria</taxon>
        <taxon>Caulobacterales</taxon>
        <taxon>Caulobacteraceae</taxon>
        <taxon>Asticcacaulis</taxon>
    </lineage>
</organism>
<reference evidence="3" key="1">
    <citation type="submission" date="2010-12" db="EMBL/GenBank/DDBJ databases">
        <title>Complete sequence of chromosome 2 of Asticcacaulis excentricus CB 48.</title>
        <authorList>
            <consortium name="US DOE Joint Genome Institute"/>
            <person name="Lucas S."/>
            <person name="Copeland A."/>
            <person name="Lapidus A."/>
            <person name="Cheng J.-F."/>
            <person name="Bruce D."/>
            <person name="Goodwin L."/>
            <person name="Pitluck S."/>
            <person name="Teshima H."/>
            <person name="Davenport K."/>
            <person name="Detter J.C."/>
            <person name="Han C."/>
            <person name="Tapia R."/>
            <person name="Land M."/>
            <person name="Hauser L."/>
            <person name="Jeffries C."/>
            <person name="Kyrpides N."/>
            <person name="Ivanova N."/>
            <person name="Ovchinnikova G."/>
            <person name="Brun Y.V."/>
            <person name="Woyke T."/>
        </authorList>
    </citation>
    <scope>NUCLEOTIDE SEQUENCE [LARGE SCALE GENOMIC DNA]</scope>
    <source>
        <strain evidence="3">ATCC 15261 / DSM 4724 / KCTC 12464 / NCIMB 9791 / VKM B-1370 / CB 48</strain>
    </source>
</reference>
<dbReference type="AlphaFoldDB" id="E8RTP1"/>
<dbReference type="RefSeq" id="WP_013480682.1">
    <property type="nucleotide sequence ID" value="NC_014817.1"/>
</dbReference>
<dbReference type="KEGG" id="aex:Astex_3227"/>
<dbReference type="InterPro" id="IPR008523">
    <property type="entry name" value="DUF805"/>
</dbReference>
<evidence type="ECO:0000313" key="2">
    <source>
        <dbReference type="EMBL" id="ADU14862.1"/>
    </source>
</evidence>
<keyword evidence="3" id="KW-1185">Reference proteome</keyword>
<evidence type="ECO:0000256" key="1">
    <source>
        <dbReference type="SAM" id="Phobius"/>
    </source>
</evidence>
<protein>
    <recommendedName>
        <fullName evidence="4">Integral membrane protein</fullName>
    </recommendedName>
</protein>
<feature type="transmembrane region" description="Helical" evidence="1">
    <location>
        <begin position="86"/>
        <end position="108"/>
    </location>
</feature>
<dbReference type="PANTHER" id="PTHR34980:SF2">
    <property type="entry name" value="INNER MEMBRANE PROTEIN YHAH-RELATED"/>
    <property type="match status" value="1"/>
</dbReference>
<dbReference type="eggNOG" id="COG3152">
    <property type="taxonomic scope" value="Bacteria"/>
</dbReference>
<keyword evidence="1" id="KW-0812">Transmembrane</keyword>
<sequence length="131" mass="14456">MGFVEAVKSGLKNYATFSGRATRSEFWWFQLFQFIAILIPAILSITEANNGSFGIFSILQVLISLGLILPSLALSFRRLHDTNRSAWWLLINLVPLIGGIVLLVFYCLKGTEGPNKYGGGPTTAQIAETFQ</sequence>
<dbReference type="Proteomes" id="UP000001492">
    <property type="component" value="Chromosome 2"/>
</dbReference>
<name>E8RTP1_ASTEC</name>
<dbReference type="GO" id="GO:0005886">
    <property type="term" value="C:plasma membrane"/>
    <property type="evidence" value="ECO:0007669"/>
    <property type="project" value="TreeGrafter"/>
</dbReference>
<accession>E8RTP1</accession>
<feature type="transmembrane region" description="Helical" evidence="1">
    <location>
        <begin position="53"/>
        <end position="74"/>
    </location>
</feature>
<evidence type="ECO:0008006" key="4">
    <source>
        <dbReference type="Google" id="ProtNLM"/>
    </source>
</evidence>
<proteinExistence type="predicted"/>
<feature type="transmembrane region" description="Helical" evidence="1">
    <location>
        <begin position="26"/>
        <end position="46"/>
    </location>
</feature>
<dbReference type="PANTHER" id="PTHR34980">
    <property type="entry name" value="INNER MEMBRANE PROTEIN-RELATED-RELATED"/>
    <property type="match status" value="1"/>
</dbReference>
<dbReference type="STRING" id="573065.Astex_3227"/>
<dbReference type="OrthoDB" id="9812349at2"/>
<keyword evidence="1" id="KW-1133">Transmembrane helix</keyword>
<evidence type="ECO:0000313" key="3">
    <source>
        <dbReference type="Proteomes" id="UP000001492"/>
    </source>
</evidence>